<reference evidence="2 3" key="1">
    <citation type="submission" date="2016-07" db="EMBL/GenBank/DDBJ databases">
        <title>Draft genome of Scalindua rubra, obtained from a brine-seawater interface in the Red Sea, sheds light on salt adaptation in anammox bacteria.</title>
        <authorList>
            <person name="Speth D.R."/>
            <person name="Lagkouvardos I."/>
            <person name="Wang Y."/>
            <person name="Qian P.-Y."/>
            <person name="Dutilh B.E."/>
            <person name="Jetten M.S."/>
        </authorList>
    </citation>
    <scope>NUCLEOTIDE SEQUENCE [LARGE SCALE GENOMIC DNA]</scope>
    <source>
        <strain evidence="2">BSI-1</strain>
    </source>
</reference>
<comment type="caution">
    <text evidence="2">The sequence shown here is derived from an EMBL/GenBank/DDBJ whole genome shotgun (WGS) entry which is preliminary data.</text>
</comment>
<protein>
    <submittedName>
        <fullName evidence="2">Adenine-specific DNA methylase</fullName>
        <ecNumber evidence="2">2.1.1.72</ecNumber>
    </submittedName>
</protein>
<dbReference type="GO" id="GO:0009007">
    <property type="term" value="F:site-specific DNA-methyltransferase (adenine-specific) activity"/>
    <property type="evidence" value="ECO:0007669"/>
    <property type="project" value="UniProtKB-EC"/>
</dbReference>
<name>A0A1E3XGI7_9BACT</name>
<gene>
    <name evidence="2" type="primary">dam_2</name>
    <name evidence="2" type="ORF">SCARUB_00016</name>
</gene>
<feature type="compositionally biased region" description="Basic and acidic residues" evidence="1">
    <location>
        <begin position="9"/>
        <end position="18"/>
    </location>
</feature>
<accession>A0A1E3XGI7</accession>
<evidence type="ECO:0000313" key="3">
    <source>
        <dbReference type="Proteomes" id="UP000094056"/>
    </source>
</evidence>
<dbReference type="Proteomes" id="UP000094056">
    <property type="component" value="Unassembled WGS sequence"/>
</dbReference>
<sequence length="64" mass="7371">MVRKKKSDKKPIEQFDHKEKKRVNNPPVGLVTPETDKEGKKKTYTYDPHLDPQLQWAGKVPADG</sequence>
<evidence type="ECO:0000313" key="2">
    <source>
        <dbReference type="EMBL" id="ODS34756.1"/>
    </source>
</evidence>
<dbReference type="PATRIC" id="fig|1872076.5.peg.19"/>
<dbReference type="EC" id="2.1.1.72" evidence="2"/>
<dbReference type="GO" id="GO:0032259">
    <property type="term" value="P:methylation"/>
    <property type="evidence" value="ECO:0007669"/>
    <property type="project" value="UniProtKB-KW"/>
</dbReference>
<proteinExistence type="predicted"/>
<keyword evidence="2" id="KW-0489">Methyltransferase</keyword>
<organism evidence="2 3">
    <name type="scientific">Candidatus Scalindua rubra</name>
    <dbReference type="NCBI Taxonomy" id="1872076"/>
    <lineage>
        <taxon>Bacteria</taxon>
        <taxon>Pseudomonadati</taxon>
        <taxon>Planctomycetota</taxon>
        <taxon>Candidatus Brocadiia</taxon>
        <taxon>Candidatus Brocadiales</taxon>
        <taxon>Candidatus Scalinduaceae</taxon>
        <taxon>Candidatus Scalindua</taxon>
    </lineage>
</organism>
<dbReference type="EMBL" id="MAYW01000001">
    <property type="protein sequence ID" value="ODS34756.1"/>
    <property type="molecule type" value="Genomic_DNA"/>
</dbReference>
<keyword evidence="2" id="KW-0808">Transferase</keyword>
<evidence type="ECO:0000256" key="1">
    <source>
        <dbReference type="SAM" id="MobiDB-lite"/>
    </source>
</evidence>
<dbReference type="AlphaFoldDB" id="A0A1E3XGI7"/>
<feature type="region of interest" description="Disordered" evidence="1">
    <location>
        <begin position="1"/>
        <end position="64"/>
    </location>
</feature>